<keyword evidence="8" id="KW-1015">Disulfide bond</keyword>
<dbReference type="Gene3D" id="3.50.50.60">
    <property type="entry name" value="FAD/NAD(P)-binding domain"/>
    <property type="match status" value="2"/>
</dbReference>
<dbReference type="PATRIC" id="fig|1280954.3.peg.3049"/>
<feature type="binding site" evidence="12">
    <location>
        <begin position="320"/>
        <end position="323"/>
    </location>
    <ligand>
        <name>FAD</name>
        <dbReference type="ChEBI" id="CHEBI:57692"/>
    </ligand>
</feature>
<dbReference type="GO" id="GO:0050660">
    <property type="term" value="F:flavin adenine dinucleotide binding"/>
    <property type="evidence" value="ECO:0007669"/>
    <property type="project" value="InterPro"/>
</dbReference>
<evidence type="ECO:0000256" key="6">
    <source>
        <dbReference type="ARBA" id="ARBA00023002"/>
    </source>
</evidence>
<evidence type="ECO:0000256" key="11">
    <source>
        <dbReference type="PIRSR" id="PIRSR000350-2"/>
    </source>
</evidence>
<feature type="binding site" evidence="12">
    <location>
        <position position="314"/>
    </location>
    <ligand>
        <name>FAD</name>
        <dbReference type="ChEBI" id="CHEBI:57692"/>
    </ligand>
</feature>
<dbReference type="GO" id="GO:0006103">
    <property type="term" value="P:2-oxoglutarate metabolic process"/>
    <property type="evidence" value="ECO:0007669"/>
    <property type="project" value="TreeGrafter"/>
</dbReference>
<feature type="binding site" evidence="12">
    <location>
        <position position="274"/>
    </location>
    <ligand>
        <name>NAD(+)</name>
        <dbReference type="ChEBI" id="CHEBI:57540"/>
    </ligand>
</feature>
<dbReference type="InterPro" id="IPR036188">
    <property type="entry name" value="FAD/NAD-bd_sf"/>
</dbReference>
<dbReference type="EMBL" id="ARYM01000019">
    <property type="protein sequence ID" value="KCZ97512.1"/>
    <property type="molecule type" value="Genomic_DNA"/>
</dbReference>
<dbReference type="Pfam" id="PF02852">
    <property type="entry name" value="Pyr_redox_dim"/>
    <property type="match status" value="1"/>
</dbReference>
<evidence type="ECO:0000256" key="10">
    <source>
        <dbReference type="ARBA" id="ARBA00049187"/>
    </source>
</evidence>
<dbReference type="FunFam" id="3.50.50.60:FF:000001">
    <property type="entry name" value="Dihydrolipoyl dehydrogenase, mitochondrial"/>
    <property type="match status" value="1"/>
</dbReference>
<dbReference type="InterPro" id="IPR050151">
    <property type="entry name" value="Class-I_Pyr_Nuc-Dis_Oxidored"/>
</dbReference>
<dbReference type="Pfam" id="PF07992">
    <property type="entry name" value="Pyr_redox_2"/>
    <property type="match status" value="1"/>
</dbReference>
<evidence type="ECO:0000256" key="14">
    <source>
        <dbReference type="RuleBase" id="RU003692"/>
    </source>
</evidence>
<dbReference type="SUPFAM" id="SSF51905">
    <property type="entry name" value="FAD/NAD(P)-binding domain"/>
    <property type="match status" value="1"/>
</dbReference>
<dbReference type="Proteomes" id="UP000027100">
    <property type="component" value="Unassembled WGS sequence"/>
</dbReference>
<dbReference type="EC" id="1.8.1.4" evidence="2 14"/>
<dbReference type="InterPro" id="IPR001100">
    <property type="entry name" value="Pyr_nuc-diS_OxRdtase"/>
</dbReference>
<keyword evidence="18" id="KW-1185">Reference proteome</keyword>
<feature type="domain" description="Pyridine nucleotide-disulphide oxidoreductase dimerisation" evidence="15">
    <location>
        <begin position="348"/>
        <end position="457"/>
    </location>
</feature>
<evidence type="ECO:0000256" key="1">
    <source>
        <dbReference type="ARBA" id="ARBA00007532"/>
    </source>
</evidence>
<feature type="binding site" evidence="12">
    <location>
        <position position="205"/>
    </location>
    <ligand>
        <name>NAD(+)</name>
        <dbReference type="ChEBI" id="CHEBI:57540"/>
    </ligand>
</feature>
<evidence type="ECO:0000256" key="3">
    <source>
        <dbReference type="ARBA" id="ARBA00016961"/>
    </source>
</evidence>
<dbReference type="AlphaFoldDB" id="A0A062VDK7"/>
<dbReference type="PROSITE" id="PS00076">
    <property type="entry name" value="PYRIDINE_REDOX_1"/>
    <property type="match status" value="1"/>
</dbReference>
<evidence type="ECO:0000256" key="2">
    <source>
        <dbReference type="ARBA" id="ARBA00012608"/>
    </source>
</evidence>
<protein>
    <recommendedName>
        <fullName evidence="3 14">Dihydrolipoyl dehydrogenase</fullName>
        <ecNumber evidence="2 14">1.8.1.4</ecNumber>
    </recommendedName>
</protein>
<dbReference type="PRINTS" id="PR00411">
    <property type="entry name" value="PNDRDTASEI"/>
</dbReference>
<dbReference type="InterPro" id="IPR006258">
    <property type="entry name" value="Lipoamide_DH"/>
</dbReference>
<accession>A0A062VDK7</accession>
<dbReference type="GO" id="GO:0005737">
    <property type="term" value="C:cytoplasm"/>
    <property type="evidence" value="ECO:0007669"/>
    <property type="project" value="UniProtKB-ARBA"/>
</dbReference>
<dbReference type="PIRSF" id="PIRSF000350">
    <property type="entry name" value="Mercury_reductase_MerA"/>
    <property type="match status" value="1"/>
</dbReference>
<dbReference type="SUPFAM" id="SSF55424">
    <property type="entry name" value="FAD/NAD-linked reductases, dimerisation (C-terminal) domain"/>
    <property type="match status" value="1"/>
</dbReference>
<dbReference type="GO" id="GO:0004148">
    <property type="term" value="F:dihydrolipoyl dehydrogenase (NADH) activity"/>
    <property type="evidence" value="ECO:0007669"/>
    <property type="project" value="UniProtKB-EC"/>
</dbReference>
<comment type="caution">
    <text evidence="17">The sequence shown here is derived from an EMBL/GenBank/DDBJ whole genome shotgun (WGS) entry which is preliminary data.</text>
</comment>
<evidence type="ECO:0000259" key="15">
    <source>
        <dbReference type="Pfam" id="PF02852"/>
    </source>
</evidence>
<evidence type="ECO:0000256" key="7">
    <source>
        <dbReference type="ARBA" id="ARBA00023027"/>
    </source>
</evidence>
<dbReference type="InterPro" id="IPR012999">
    <property type="entry name" value="Pyr_OxRdtase_I_AS"/>
</dbReference>
<organism evidence="17 18">
    <name type="scientific">Hyphomonas polymorpha PS728</name>
    <dbReference type="NCBI Taxonomy" id="1280954"/>
    <lineage>
        <taxon>Bacteria</taxon>
        <taxon>Pseudomonadati</taxon>
        <taxon>Pseudomonadota</taxon>
        <taxon>Alphaproteobacteria</taxon>
        <taxon>Hyphomonadales</taxon>
        <taxon>Hyphomonadaceae</taxon>
        <taxon>Hyphomonas</taxon>
    </lineage>
</organism>
<dbReference type="RefSeq" id="WP_035600466.1">
    <property type="nucleotide sequence ID" value="NZ_ARYM01000019.1"/>
</dbReference>
<evidence type="ECO:0000313" key="18">
    <source>
        <dbReference type="Proteomes" id="UP000027100"/>
    </source>
</evidence>
<keyword evidence="7 12" id="KW-0520">NAD</keyword>
<dbReference type="Gene3D" id="3.30.390.30">
    <property type="match status" value="1"/>
</dbReference>
<keyword evidence="9 14" id="KW-0676">Redox-active center</keyword>
<feature type="binding site" evidence="12">
    <location>
        <position position="116"/>
    </location>
    <ligand>
        <name>FAD</name>
        <dbReference type="ChEBI" id="CHEBI:57692"/>
    </ligand>
</feature>
<feature type="domain" description="FAD/NAD(P)-binding" evidence="16">
    <location>
        <begin position="5"/>
        <end position="329"/>
    </location>
</feature>
<comment type="cofactor">
    <cofactor evidence="12 14">
        <name>FAD</name>
        <dbReference type="ChEBI" id="CHEBI:57692"/>
    </cofactor>
    <text evidence="12 14">Binds 1 FAD per subunit.</text>
</comment>
<comment type="catalytic activity">
    <reaction evidence="10 14">
        <text>N(6)-[(R)-dihydrolipoyl]-L-lysyl-[protein] + NAD(+) = N(6)-[(R)-lipoyl]-L-lysyl-[protein] + NADH + H(+)</text>
        <dbReference type="Rhea" id="RHEA:15045"/>
        <dbReference type="Rhea" id="RHEA-COMP:10474"/>
        <dbReference type="Rhea" id="RHEA-COMP:10475"/>
        <dbReference type="ChEBI" id="CHEBI:15378"/>
        <dbReference type="ChEBI" id="CHEBI:57540"/>
        <dbReference type="ChEBI" id="CHEBI:57945"/>
        <dbReference type="ChEBI" id="CHEBI:83099"/>
        <dbReference type="ChEBI" id="CHEBI:83100"/>
        <dbReference type="EC" id="1.8.1.4"/>
    </reaction>
</comment>
<dbReference type="InterPro" id="IPR004099">
    <property type="entry name" value="Pyr_nucl-diS_OxRdtase_dimer"/>
</dbReference>
<evidence type="ECO:0000313" key="17">
    <source>
        <dbReference type="EMBL" id="KCZ97512.1"/>
    </source>
</evidence>
<proteinExistence type="inferred from homology"/>
<name>A0A062VDK7_9PROT</name>
<dbReference type="STRING" id="1280954.HPO_15071"/>
<sequence length="467" mass="49209">MAETYDVVIIGGGPGGYNCAIRAGQLGLKVACIEMRGTLGGTCLNVGCIPSKALLHASHLFSAAQNEFASLGIKTGKVELDLTQMMAQKSDAVDGLTKGIEFLFKKNKVDYVKGKGKILSKGKVEVTDADGKKQVLETKNIVIATGSEPATLPGIEIDEERVVSNTGALSLKAVPKKLVLIGAGVIGLEMGSVWARLGSEVTVVEYLDRILPPADAEVAKEAERAFKKQGLSFKLGTKVTGIEKTKTKLKVAVEPAKGGAGETLDADIVIVAIGRKPYTEGLGLENVGGKTDKRGVIEVTDHFKVADGVWAVGDCIPGPMLAHKAEDDGTAVAELIAGKAGHVNYDLVPSVVYTSPEIAWVGKNEEELKAAGIDYKKGKFPFMANSRARTNHETVGFVKILAEKGTDRILGAHMIGVGVGEMIAEVCVAMEFGAASEDIARTSHAHPTLSEAIRQAAMGVEGWTMQM</sequence>
<evidence type="ECO:0000256" key="5">
    <source>
        <dbReference type="ARBA" id="ARBA00022827"/>
    </source>
</evidence>
<evidence type="ECO:0000256" key="12">
    <source>
        <dbReference type="PIRSR" id="PIRSR000350-3"/>
    </source>
</evidence>
<dbReference type="FunFam" id="3.30.390.30:FF:000001">
    <property type="entry name" value="Dihydrolipoyl dehydrogenase"/>
    <property type="match status" value="1"/>
</dbReference>
<feature type="binding site" evidence="12">
    <location>
        <position position="52"/>
    </location>
    <ligand>
        <name>FAD</name>
        <dbReference type="ChEBI" id="CHEBI:57692"/>
    </ligand>
</feature>
<comment type="similarity">
    <text evidence="1 14">Belongs to the class-I pyridine nucleotide-disulfide oxidoreductase family.</text>
</comment>
<evidence type="ECO:0000259" key="16">
    <source>
        <dbReference type="Pfam" id="PF07992"/>
    </source>
</evidence>
<keyword evidence="4 14" id="KW-0285">Flavoprotein</keyword>
<feature type="binding site" evidence="12">
    <location>
        <begin position="182"/>
        <end position="189"/>
    </location>
    <ligand>
        <name>NAD(+)</name>
        <dbReference type="ChEBI" id="CHEBI:57540"/>
    </ligand>
</feature>
<evidence type="ECO:0000256" key="13">
    <source>
        <dbReference type="PIRSR" id="PIRSR000350-4"/>
    </source>
</evidence>
<evidence type="ECO:0000256" key="8">
    <source>
        <dbReference type="ARBA" id="ARBA00023157"/>
    </source>
</evidence>
<keyword evidence="5 12" id="KW-0274">FAD</keyword>
<dbReference type="PRINTS" id="PR00368">
    <property type="entry name" value="FADPNR"/>
</dbReference>
<dbReference type="PANTHER" id="PTHR22912:SF151">
    <property type="entry name" value="DIHYDROLIPOYL DEHYDROGENASE, MITOCHONDRIAL"/>
    <property type="match status" value="1"/>
</dbReference>
<keyword evidence="6 14" id="KW-0560">Oxidoreductase</keyword>
<keyword evidence="12" id="KW-0547">Nucleotide-binding</keyword>
<dbReference type="NCBIfam" id="TIGR01350">
    <property type="entry name" value="lipoamide_DH"/>
    <property type="match status" value="1"/>
</dbReference>
<evidence type="ECO:0000256" key="9">
    <source>
        <dbReference type="ARBA" id="ARBA00023284"/>
    </source>
</evidence>
<feature type="binding site" evidence="12">
    <location>
        <begin position="145"/>
        <end position="147"/>
    </location>
    <ligand>
        <name>FAD</name>
        <dbReference type="ChEBI" id="CHEBI:57692"/>
    </ligand>
</feature>
<gene>
    <name evidence="17" type="ORF">HPO_15071</name>
</gene>
<dbReference type="InterPro" id="IPR023753">
    <property type="entry name" value="FAD/NAD-binding_dom"/>
</dbReference>
<dbReference type="PANTHER" id="PTHR22912">
    <property type="entry name" value="DISULFIDE OXIDOREDUCTASE"/>
    <property type="match status" value="1"/>
</dbReference>
<reference evidence="17 18" key="1">
    <citation type="journal article" date="2014" name="Antonie Van Leeuwenhoek">
        <title>Hyphomonas beringensis sp. nov. and Hyphomonas chukchiensis sp. nov., isolated from surface seawater of the Bering Sea and Chukchi Sea.</title>
        <authorList>
            <person name="Li C."/>
            <person name="Lai Q."/>
            <person name="Li G."/>
            <person name="Dong C."/>
            <person name="Wang J."/>
            <person name="Liao Y."/>
            <person name="Shao Z."/>
        </authorList>
    </citation>
    <scope>NUCLEOTIDE SEQUENCE [LARGE SCALE GENOMIC DNA]</scope>
    <source>
        <strain evidence="17 18">PS728</strain>
    </source>
</reference>
<dbReference type="OrthoDB" id="7622990at2"/>
<comment type="miscellaneous">
    <text evidence="14">The active site is a redox-active disulfide bond.</text>
</comment>
<feature type="active site" description="Proton acceptor" evidence="11">
    <location>
        <position position="446"/>
    </location>
</feature>
<evidence type="ECO:0000256" key="4">
    <source>
        <dbReference type="ARBA" id="ARBA00022630"/>
    </source>
</evidence>
<dbReference type="eggNOG" id="COG1249">
    <property type="taxonomic scope" value="Bacteria"/>
</dbReference>
<feature type="disulfide bond" description="Redox-active" evidence="13">
    <location>
        <begin position="43"/>
        <end position="48"/>
    </location>
</feature>
<dbReference type="InterPro" id="IPR016156">
    <property type="entry name" value="FAD/NAD-linked_Rdtase_dimer_sf"/>
</dbReference>